<protein>
    <submittedName>
        <fullName evidence="2">Uncharacterized protein</fullName>
    </submittedName>
</protein>
<organism evidence="2 3">
    <name type="scientific">Planococcus donghaensis MPA1U2</name>
    <dbReference type="NCBI Taxonomy" id="933115"/>
    <lineage>
        <taxon>Bacteria</taxon>
        <taxon>Bacillati</taxon>
        <taxon>Bacillota</taxon>
        <taxon>Bacilli</taxon>
        <taxon>Bacillales</taxon>
        <taxon>Caryophanaceae</taxon>
        <taxon>Planococcus</taxon>
    </lineage>
</organism>
<keyword evidence="1" id="KW-1133">Transmembrane helix</keyword>
<evidence type="ECO:0000256" key="1">
    <source>
        <dbReference type="SAM" id="Phobius"/>
    </source>
</evidence>
<dbReference type="Proteomes" id="UP000003052">
    <property type="component" value="Unassembled WGS sequence"/>
</dbReference>
<comment type="caution">
    <text evidence="2">The sequence shown here is derived from an EMBL/GenBank/DDBJ whole genome shotgun (WGS) entry which is preliminary data.</text>
</comment>
<accession>E7REF3</accession>
<name>E7REF3_9BACL</name>
<feature type="transmembrane region" description="Helical" evidence="1">
    <location>
        <begin position="20"/>
        <end position="46"/>
    </location>
</feature>
<sequence>MSFIEDLMGAIFDLLKLFGYFVAGVIVVSIVMYGLAGLFDLISYLYF</sequence>
<dbReference type="EMBL" id="AEPB01000015">
    <property type="protein sequence ID" value="EGA90534.1"/>
    <property type="molecule type" value="Genomic_DNA"/>
</dbReference>
<keyword evidence="1" id="KW-0472">Membrane</keyword>
<gene>
    <name evidence="2" type="ORF">GPDM_04214</name>
</gene>
<reference evidence="2 3" key="1">
    <citation type="journal article" date="2011" name="J. Bacteriol.">
        <title>The Draft Genome of Planococcus donghaensis MPA1U2 Reveals Nonsporulation Pathways Controlled by a Conserved Spo0A Regulon.</title>
        <authorList>
            <person name="Pearson M.D."/>
            <person name="Noller H.F."/>
        </authorList>
    </citation>
    <scope>NUCLEOTIDE SEQUENCE [LARGE SCALE GENOMIC DNA]</scope>
    <source>
        <strain evidence="2 3">MPA1U2</strain>
    </source>
</reference>
<dbReference type="AlphaFoldDB" id="E7REF3"/>
<dbReference type="RefSeq" id="WP_008429251.1">
    <property type="nucleotide sequence ID" value="NZ_AEPB01000015.1"/>
</dbReference>
<evidence type="ECO:0000313" key="3">
    <source>
        <dbReference type="Proteomes" id="UP000003052"/>
    </source>
</evidence>
<proteinExistence type="predicted"/>
<evidence type="ECO:0000313" key="2">
    <source>
        <dbReference type="EMBL" id="EGA90534.1"/>
    </source>
</evidence>
<keyword evidence="1" id="KW-0812">Transmembrane</keyword>